<feature type="transmembrane region" description="Helical" evidence="10">
    <location>
        <begin position="71"/>
        <end position="89"/>
    </location>
</feature>
<feature type="transmembrane region" description="Helical" evidence="10">
    <location>
        <begin position="42"/>
        <end position="59"/>
    </location>
</feature>
<dbReference type="InterPro" id="IPR000802">
    <property type="entry name" value="Arsenical_pump_ArsB"/>
</dbReference>
<feature type="transmembrane region" description="Helical" evidence="10">
    <location>
        <begin position="407"/>
        <end position="429"/>
    </location>
</feature>
<dbReference type="EMBL" id="JAVRFG010000015">
    <property type="protein sequence ID" value="MDT0491598.1"/>
    <property type="molecule type" value="Genomic_DNA"/>
</dbReference>
<name>A0ABU2W166_9ACTN</name>
<comment type="subcellular location">
    <subcellularLocation>
        <location evidence="1">Cell membrane</location>
        <topology evidence="1">Multi-pass membrane protein</topology>
    </subcellularLocation>
</comment>
<dbReference type="Pfam" id="PF03600">
    <property type="entry name" value="CitMHS"/>
    <property type="match status" value="1"/>
</dbReference>
<feature type="transmembrane region" description="Helical" evidence="10">
    <location>
        <begin position="259"/>
        <end position="275"/>
    </location>
</feature>
<evidence type="ECO:0000313" key="13">
    <source>
        <dbReference type="Proteomes" id="UP001180556"/>
    </source>
</evidence>
<evidence type="ECO:0000256" key="1">
    <source>
        <dbReference type="ARBA" id="ARBA00004651"/>
    </source>
</evidence>
<evidence type="ECO:0000313" key="12">
    <source>
        <dbReference type="EMBL" id="MDT0491598.1"/>
    </source>
</evidence>
<sequence>MCPPHPRPHETPLNTVPAEIVSLALLLGVLAFAVVRPRGLPEATVALPAAGLVVALGAVSWPEAREQVGELLPVVGFLAAILVLAQLCADEGLFRAAGDWVARACRGQTRPLLGGVFGVAALVTAVLSLDATVVLLTPVVLATAARVGARPRPYVYACAHLANSASLLLPVSNLTNLLAFTASGLSFTRFAALMALPWLAAIAVEYVVFRRAFRDDLAAGAHAPEPGAERTPVPVFTLVVLGLTLAGFVVTSFAGAEPLWAALAGAAVLAVRALARRETTPAAVVRSANPLFCLFVLALGVVVKAVVDNGLGDGIAALLPDGDTFPALLGVAVVAALLANLINNLPAILALLPIVAAAGPGPLLAALIGVNIGPNLTYVGSLATLLWRRILHAHGDAPELGRFTRLGLATVPATLLASTLALWASLHLIGV</sequence>
<keyword evidence="5" id="KW-1003">Cell membrane</keyword>
<comment type="caution">
    <text evidence="12">The sequence shown here is derived from an EMBL/GenBank/DDBJ whole genome shotgun (WGS) entry which is preliminary data.</text>
</comment>
<evidence type="ECO:0000256" key="10">
    <source>
        <dbReference type="SAM" id="Phobius"/>
    </source>
</evidence>
<dbReference type="PANTHER" id="PTHR43302">
    <property type="entry name" value="TRANSPORTER ARSB-RELATED"/>
    <property type="match status" value="1"/>
</dbReference>
<keyword evidence="7" id="KW-0059">Arsenical resistance</keyword>
<proteinExistence type="inferred from homology"/>
<evidence type="ECO:0000256" key="5">
    <source>
        <dbReference type="ARBA" id="ARBA00022475"/>
    </source>
</evidence>
<evidence type="ECO:0000259" key="11">
    <source>
        <dbReference type="Pfam" id="PF03600"/>
    </source>
</evidence>
<dbReference type="CDD" id="cd01118">
    <property type="entry name" value="ArsB_permease"/>
    <property type="match status" value="1"/>
</dbReference>
<feature type="transmembrane region" description="Helical" evidence="10">
    <location>
        <begin position="16"/>
        <end position="35"/>
    </location>
</feature>
<dbReference type="PRINTS" id="PR00758">
    <property type="entry name" value="ARSENICPUMP"/>
</dbReference>
<keyword evidence="8 10" id="KW-1133">Transmembrane helix</keyword>
<feature type="transmembrane region" description="Helical" evidence="10">
    <location>
        <begin position="110"/>
        <end position="127"/>
    </location>
</feature>
<reference evidence="13" key="1">
    <citation type="submission" date="2023-07" db="EMBL/GenBank/DDBJ databases">
        <title>30 novel species of actinomycetes from the DSMZ collection.</title>
        <authorList>
            <person name="Nouioui I."/>
        </authorList>
    </citation>
    <scope>NUCLEOTIDE SEQUENCE [LARGE SCALE GENOMIC DNA]</scope>
    <source>
        <strain evidence="13">DSM 40932</strain>
    </source>
</reference>
<evidence type="ECO:0000256" key="3">
    <source>
        <dbReference type="ARBA" id="ARBA00009843"/>
    </source>
</evidence>
<evidence type="ECO:0000256" key="4">
    <source>
        <dbReference type="ARBA" id="ARBA00022448"/>
    </source>
</evidence>
<dbReference type="InterPro" id="IPR004680">
    <property type="entry name" value="Cit_transptr-like_dom"/>
</dbReference>
<evidence type="ECO:0000256" key="7">
    <source>
        <dbReference type="ARBA" id="ARBA00022849"/>
    </source>
</evidence>
<keyword evidence="6 10" id="KW-0812">Transmembrane</keyword>
<protein>
    <submittedName>
        <fullName evidence="12">Arsenic transporter</fullName>
    </submittedName>
</protein>
<feature type="transmembrane region" description="Helical" evidence="10">
    <location>
        <begin position="287"/>
        <end position="307"/>
    </location>
</feature>
<gene>
    <name evidence="12" type="ORF">RM717_13895</name>
</gene>
<keyword evidence="13" id="KW-1185">Reference proteome</keyword>
<feature type="transmembrane region" description="Helical" evidence="10">
    <location>
        <begin position="233"/>
        <end position="253"/>
    </location>
</feature>
<accession>A0ABU2W166</accession>
<evidence type="ECO:0000256" key="6">
    <source>
        <dbReference type="ARBA" id="ARBA00022692"/>
    </source>
</evidence>
<keyword evidence="4" id="KW-0813">Transport</keyword>
<dbReference type="PANTHER" id="PTHR43302:SF5">
    <property type="entry name" value="TRANSPORTER ARSB-RELATED"/>
    <property type="match status" value="1"/>
</dbReference>
<comment type="similarity">
    <text evidence="2">Belongs to the ArsB family.</text>
</comment>
<organism evidence="12 13">
    <name type="scientific">Streptomyces stephensoniae</name>
    <dbReference type="NCBI Taxonomy" id="3375367"/>
    <lineage>
        <taxon>Bacteria</taxon>
        <taxon>Bacillati</taxon>
        <taxon>Actinomycetota</taxon>
        <taxon>Actinomycetes</taxon>
        <taxon>Kitasatosporales</taxon>
        <taxon>Streptomycetaceae</taxon>
        <taxon>Streptomyces</taxon>
    </lineage>
</organism>
<evidence type="ECO:0000256" key="2">
    <source>
        <dbReference type="ARBA" id="ARBA00006433"/>
    </source>
</evidence>
<feature type="transmembrane region" description="Helical" evidence="10">
    <location>
        <begin position="187"/>
        <end position="209"/>
    </location>
</feature>
<keyword evidence="9 10" id="KW-0472">Membrane</keyword>
<evidence type="ECO:0000256" key="9">
    <source>
        <dbReference type="ARBA" id="ARBA00023136"/>
    </source>
</evidence>
<feature type="transmembrane region" description="Helical" evidence="10">
    <location>
        <begin position="327"/>
        <end position="352"/>
    </location>
</feature>
<comment type="similarity">
    <text evidence="3">Belongs to the CitM (TC 2.A.11) transporter family.</text>
</comment>
<dbReference type="Proteomes" id="UP001180556">
    <property type="component" value="Unassembled WGS sequence"/>
</dbReference>
<evidence type="ECO:0000256" key="8">
    <source>
        <dbReference type="ARBA" id="ARBA00022989"/>
    </source>
</evidence>
<dbReference type="RefSeq" id="WP_311599591.1">
    <property type="nucleotide sequence ID" value="NZ_JAVRFG010000015.1"/>
</dbReference>
<feature type="domain" description="Citrate transporter-like" evidence="11">
    <location>
        <begin position="37"/>
        <end position="361"/>
    </location>
</feature>